<comment type="caution">
    <text evidence="2">The sequence shown here is derived from an EMBL/GenBank/DDBJ whole genome shotgun (WGS) entry which is preliminary data.</text>
</comment>
<dbReference type="AlphaFoldDB" id="A0A1G2MEQ5"/>
<evidence type="ECO:0000313" key="3">
    <source>
        <dbReference type="Proteomes" id="UP000176493"/>
    </source>
</evidence>
<feature type="domain" description="Insertion element IS402-like" evidence="1">
    <location>
        <begin position="13"/>
        <end position="85"/>
    </location>
</feature>
<sequence>MFKKRQGLLPSDLSHKEWELLRPLLPKKAATGRPRSDDRAILNGILYVLSTCCRWEDIPPERYGSGKTCWYRFTKWGKSGVWNAIAGVLLLELNRRRKLNLTNTYLDASVRQNKRGVAIRLATRATRRKMA</sequence>
<name>A0A1G2MEQ5_9BACT</name>
<dbReference type="PANTHER" id="PTHR46637">
    <property type="entry name" value="TIS1421-TRANSPOSASE PROTEIN A"/>
    <property type="match status" value="1"/>
</dbReference>
<dbReference type="Proteomes" id="UP000176493">
    <property type="component" value="Unassembled WGS sequence"/>
</dbReference>
<gene>
    <name evidence="2" type="ORF">A2W52_04190</name>
</gene>
<protein>
    <recommendedName>
        <fullName evidence="1">Insertion element IS402-like domain-containing protein</fullName>
    </recommendedName>
</protein>
<dbReference type="EMBL" id="MHRJ01000042">
    <property type="protein sequence ID" value="OHA21649.1"/>
    <property type="molecule type" value="Genomic_DNA"/>
</dbReference>
<dbReference type="Pfam" id="PF13340">
    <property type="entry name" value="DUF4096"/>
    <property type="match status" value="1"/>
</dbReference>
<organism evidence="2 3">
    <name type="scientific">Candidatus Taylorbacteria bacterium RIFCSPHIGHO2_02_49_25</name>
    <dbReference type="NCBI Taxonomy" id="1802305"/>
    <lineage>
        <taxon>Bacteria</taxon>
        <taxon>Candidatus Tayloriibacteriota</taxon>
    </lineage>
</organism>
<reference evidence="2 3" key="1">
    <citation type="journal article" date="2016" name="Nat. Commun.">
        <title>Thousands of microbial genomes shed light on interconnected biogeochemical processes in an aquifer system.</title>
        <authorList>
            <person name="Anantharaman K."/>
            <person name="Brown C.T."/>
            <person name="Hug L.A."/>
            <person name="Sharon I."/>
            <person name="Castelle C.J."/>
            <person name="Probst A.J."/>
            <person name="Thomas B.C."/>
            <person name="Singh A."/>
            <person name="Wilkins M.J."/>
            <person name="Karaoz U."/>
            <person name="Brodie E.L."/>
            <person name="Williams K.H."/>
            <person name="Hubbard S.S."/>
            <person name="Banfield J.F."/>
        </authorList>
    </citation>
    <scope>NUCLEOTIDE SEQUENCE [LARGE SCALE GENOMIC DNA]</scope>
</reference>
<evidence type="ECO:0000313" key="2">
    <source>
        <dbReference type="EMBL" id="OHA21649.1"/>
    </source>
</evidence>
<evidence type="ECO:0000259" key="1">
    <source>
        <dbReference type="Pfam" id="PF13340"/>
    </source>
</evidence>
<accession>A0A1G2MEQ5</accession>
<dbReference type="InterPro" id="IPR025161">
    <property type="entry name" value="IS402-like_dom"/>
</dbReference>
<dbReference type="PANTHER" id="PTHR46637:SF1">
    <property type="entry name" value="BLL5188 PROTEIN"/>
    <property type="match status" value="1"/>
</dbReference>
<dbReference type="InterPro" id="IPR052909">
    <property type="entry name" value="Transposase_6_like"/>
</dbReference>
<proteinExistence type="predicted"/>